<organism evidence="3 4">
    <name type="scientific">Rhizoctonia solani</name>
    <dbReference type="NCBI Taxonomy" id="456999"/>
    <lineage>
        <taxon>Eukaryota</taxon>
        <taxon>Fungi</taxon>
        <taxon>Dikarya</taxon>
        <taxon>Basidiomycota</taxon>
        <taxon>Agaricomycotina</taxon>
        <taxon>Agaricomycetes</taxon>
        <taxon>Cantharellales</taxon>
        <taxon>Ceratobasidiaceae</taxon>
        <taxon>Rhizoctonia</taxon>
    </lineage>
</organism>
<feature type="region of interest" description="Disordered" evidence="1">
    <location>
        <begin position="404"/>
        <end position="432"/>
    </location>
</feature>
<dbReference type="InterPro" id="IPR040976">
    <property type="entry name" value="Pkinase_fungal"/>
</dbReference>
<dbReference type="EMBL" id="CAJMXA010004041">
    <property type="protein sequence ID" value="CAE6532644.1"/>
    <property type="molecule type" value="Genomic_DNA"/>
</dbReference>
<feature type="compositionally biased region" description="Low complexity" evidence="1">
    <location>
        <begin position="404"/>
        <end position="419"/>
    </location>
</feature>
<gene>
    <name evidence="3" type="ORF">RDB_LOCUS170767</name>
</gene>
<dbReference type="Gene3D" id="1.10.510.10">
    <property type="entry name" value="Transferase(Phosphotransferase) domain 1"/>
    <property type="match status" value="1"/>
</dbReference>
<comment type="caution">
    <text evidence="3">The sequence shown here is derived from an EMBL/GenBank/DDBJ whole genome shotgun (WGS) entry which is preliminary data.</text>
</comment>
<dbReference type="PANTHER" id="PTHR38248">
    <property type="entry name" value="FUNK1 6"/>
    <property type="match status" value="1"/>
</dbReference>
<proteinExistence type="predicted"/>
<protein>
    <recommendedName>
        <fullName evidence="2">Fungal-type protein kinase domain-containing protein</fullName>
    </recommendedName>
</protein>
<feature type="domain" description="Fungal-type protein kinase" evidence="2">
    <location>
        <begin position="152"/>
        <end position="613"/>
    </location>
</feature>
<dbReference type="PANTHER" id="PTHR38248:SF2">
    <property type="entry name" value="FUNK1 11"/>
    <property type="match status" value="1"/>
</dbReference>
<dbReference type="InterPro" id="IPR011009">
    <property type="entry name" value="Kinase-like_dom_sf"/>
</dbReference>
<reference evidence="3" key="1">
    <citation type="submission" date="2021-01" db="EMBL/GenBank/DDBJ databases">
        <authorList>
            <person name="Kaushik A."/>
        </authorList>
    </citation>
    <scope>NUCLEOTIDE SEQUENCE</scope>
    <source>
        <strain evidence="3">AG6-10EEA</strain>
    </source>
</reference>
<evidence type="ECO:0000313" key="3">
    <source>
        <dbReference type="EMBL" id="CAE6532644.1"/>
    </source>
</evidence>
<sequence length="774" mass="87294">MTDTHGDSPTRPKHTHTAEYRSVHVADCRTALMHDIPEVPEVTLGSLMDGVLPAISPEVLDATYATIERYHLENVGSGDPRWGCLPVNPSASLEKEDVTFKFLENVASAIIASNLGGAELHIELKAAGQINPVGPRHNKSRPDGYFHIIEGSTQGTVRWADIIMPMEFKNEYSTKNQGDDFAKVMWSMHHIMRNDPRRRYVHGLTCEDTKARLWFNNRSDVVVSQEFDINKDWKHLVRIFLSIIMAPLVDLGYDLDVVEVAPPHDENSEPSYDITIRNPDTEQENVYRTIGIISDVGADSAIGRGTRVWKVQRLENGLPVGPIYALKDVWVNEDRDPEHAIVKEIRQQQPDYSQYFLTFIDYGFAPLNPSRPEVLDSTHRTQGRPIDLKPTGKVLRLLVVPIHSSRSQSQKTSSASRHSLGQSGDTPNPKLEGYRDFGYLSRYPRLHYRAVFREIGDPVHELGSFSTVFTAIQGGWEGLHAIHLCTRVHRDVSSGNILFVPGSDAFPERGVIMDLEYSKATNDTKRSHDVKTGTAAFMATEVAASRHHRLESLRRTPPSDISVFIPPPRESLKKGDKNPMRGMQPLPPLRPLPPFRHNPLHDMESIWWLCLWITFYLVPTSIQSSDAQLKNYHEIFRSPVTKEQLLCTPGRFASKTAHLLAYLDFAEAMERWAGLLNNCYSEAYQRYDDSTDPAKSIQIDDEMITGLYKWGQSFLQILKNASDDLPGCVPLSKLHQDVSTTKATGPEVTHRLVMECVLLDPPHTRNPRSKNSAT</sequence>
<evidence type="ECO:0000313" key="4">
    <source>
        <dbReference type="Proteomes" id="UP000663853"/>
    </source>
</evidence>
<name>A0A8H3HHP8_9AGAM</name>
<dbReference type="Proteomes" id="UP000663853">
    <property type="component" value="Unassembled WGS sequence"/>
</dbReference>
<dbReference type="SUPFAM" id="SSF56112">
    <property type="entry name" value="Protein kinase-like (PK-like)"/>
    <property type="match status" value="1"/>
</dbReference>
<dbReference type="Pfam" id="PF17667">
    <property type="entry name" value="Pkinase_fungal"/>
    <property type="match status" value="1"/>
</dbReference>
<evidence type="ECO:0000256" key="1">
    <source>
        <dbReference type="SAM" id="MobiDB-lite"/>
    </source>
</evidence>
<accession>A0A8H3HHP8</accession>
<evidence type="ECO:0000259" key="2">
    <source>
        <dbReference type="Pfam" id="PF17667"/>
    </source>
</evidence>
<dbReference type="AlphaFoldDB" id="A0A8H3HHP8"/>